<dbReference type="AlphaFoldDB" id="A0A2S9Q305"/>
<dbReference type="Proteomes" id="UP000239322">
    <property type="component" value="Unassembled WGS sequence"/>
</dbReference>
<comment type="caution">
    <text evidence="1">The sequence shown here is derived from an EMBL/GenBank/DDBJ whole genome shotgun (WGS) entry which is preliminary data.</text>
</comment>
<sequence>MDTAERPTVRFIAGRRMQCKDIPDEVLCDAVRRVPVPRGPGAVPWRMSWDVQAALEEVTGPVPDRLFLAKIRRLFAKGLLGGCDCGCRGDYHLTEECQNGTAGCGYCP</sequence>
<accession>A0A2S9Q305</accession>
<keyword evidence="2" id="KW-1185">Reference proteome</keyword>
<proteinExistence type="predicted"/>
<dbReference type="RefSeq" id="WP_105866831.1">
    <property type="nucleotide sequence ID" value="NZ_PVLV01000007.1"/>
</dbReference>
<dbReference type="EMBL" id="PVLV01000007">
    <property type="protein sequence ID" value="PRH81065.1"/>
    <property type="molecule type" value="Genomic_DNA"/>
</dbReference>
<evidence type="ECO:0000313" key="2">
    <source>
        <dbReference type="Proteomes" id="UP000239322"/>
    </source>
</evidence>
<name>A0A2S9Q305_9ACTN</name>
<organism evidence="1 2">
    <name type="scientific">Streptomyces solincola</name>
    <dbReference type="NCBI Taxonomy" id="2100817"/>
    <lineage>
        <taxon>Bacteria</taxon>
        <taxon>Bacillati</taxon>
        <taxon>Actinomycetota</taxon>
        <taxon>Actinomycetes</taxon>
        <taxon>Kitasatosporales</taxon>
        <taxon>Streptomycetaceae</taxon>
        <taxon>Streptomyces</taxon>
    </lineage>
</organism>
<gene>
    <name evidence="1" type="ORF">C6N75_00535</name>
</gene>
<protein>
    <submittedName>
        <fullName evidence="1">Uncharacterized protein</fullName>
    </submittedName>
</protein>
<reference evidence="1 2" key="1">
    <citation type="submission" date="2018-03" db="EMBL/GenBank/DDBJ databases">
        <title>Novel Streptomyces sp. from soil.</title>
        <authorList>
            <person name="Tan G.Y.A."/>
            <person name="Lee Z.Y."/>
        </authorList>
    </citation>
    <scope>NUCLEOTIDE SEQUENCE [LARGE SCALE GENOMIC DNA]</scope>
    <source>
        <strain evidence="1 2">ST5x</strain>
    </source>
</reference>
<evidence type="ECO:0000313" key="1">
    <source>
        <dbReference type="EMBL" id="PRH81065.1"/>
    </source>
</evidence>